<reference evidence="4" key="1">
    <citation type="journal article" date="2021" name="Nat. Commun.">
        <title>Genetic determinants of endophytism in the Arabidopsis root mycobiome.</title>
        <authorList>
            <person name="Mesny F."/>
            <person name="Miyauchi S."/>
            <person name="Thiergart T."/>
            <person name="Pickel B."/>
            <person name="Atanasova L."/>
            <person name="Karlsson M."/>
            <person name="Huettel B."/>
            <person name="Barry K.W."/>
            <person name="Haridas S."/>
            <person name="Chen C."/>
            <person name="Bauer D."/>
            <person name="Andreopoulos W."/>
            <person name="Pangilinan J."/>
            <person name="LaButti K."/>
            <person name="Riley R."/>
            <person name="Lipzen A."/>
            <person name="Clum A."/>
            <person name="Drula E."/>
            <person name="Henrissat B."/>
            <person name="Kohler A."/>
            <person name="Grigoriev I.V."/>
            <person name="Martin F.M."/>
            <person name="Hacquard S."/>
        </authorList>
    </citation>
    <scope>NUCLEOTIDE SEQUENCE</scope>
    <source>
        <strain evidence="4">MPI-CAGE-CH-0243</strain>
    </source>
</reference>
<dbReference type="InterPro" id="IPR012132">
    <property type="entry name" value="GMC_OxRdtase"/>
</dbReference>
<dbReference type="PROSITE" id="PS00624">
    <property type="entry name" value="GMC_OXRED_2"/>
    <property type="match status" value="1"/>
</dbReference>
<evidence type="ECO:0000256" key="1">
    <source>
        <dbReference type="ARBA" id="ARBA00010790"/>
    </source>
</evidence>
<dbReference type="Proteomes" id="UP000700596">
    <property type="component" value="Unassembled WGS sequence"/>
</dbReference>
<name>A0A9P9D455_9PLEO</name>
<dbReference type="OrthoDB" id="269227at2759"/>
<evidence type="ECO:0000259" key="3">
    <source>
        <dbReference type="PROSITE" id="PS00624"/>
    </source>
</evidence>
<proteinExistence type="inferred from homology"/>
<keyword evidence="5" id="KW-1185">Reference proteome</keyword>
<dbReference type="GO" id="GO:0016614">
    <property type="term" value="F:oxidoreductase activity, acting on CH-OH group of donors"/>
    <property type="evidence" value="ECO:0007669"/>
    <property type="project" value="InterPro"/>
</dbReference>
<dbReference type="Pfam" id="PF00732">
    <property type="entry name" value="GMC_oxred_N"/>
    <property type="match status" value="1"/>
</dbReference>
<sequence>MILHAVATLATSTLLGVTMAAEYDYVIVGSGPGGGSLAANLATAGHSVFLIEAGGDASDNFLQRIPQINAVAAETPPHSWQFYVEHFRNETQARRDPKYAYVQTNGSFYVGLRPPVGAKPQGILYPRGATLGGSSQVNAMNFVWAPDNEWDYIADLTGDRTWGHEHMRRHLMNLENCTYVPRGTPGHGFDGYLESSQMNPTVITGIQSANVARFLSNLFRETEGIETDNVQYMSELLRRDINKIDNNRYESSLNFMLPLAISPTTGSRSSIAHYINRVVRAGHPLTTSLNSLATKILFEDCDKKPRAVGVEYMVGTGLYSADGRYNSSQKGETRTVRAKREVIIAGGTFNTPQILKLSGIGPRKELERFGIPLVVDLPAVGNFMQDNYETPVHVRAETPWVNTASSDCNRLFNASDPCFVRWQTNGTGPYSLSGGTFFLTWRSSASWDNDADLLYLSAAGVGDFGFYPGFSNRAPMPNSWGSSIVKMQTANPAGTVTLRSKDPRLAPLINFNYFANRADEDLQALVDGVNLLRRLYDATGVNYTFTAPNPSIDMKQAIIDEAFSHHATSSCRMGPSGHKDYCVDSRFRVNGVNNLRVVDASVFPRVPGAMPNGPTFTLSRKAFETIMQDS</sequence>
<dbReference type="SUPFAM" id="SSF54373">
    <property type="entry name" value="FAD-linked reductases, C-terminal domain"/>
    <property type="match status" value="1"/>
</dbReference>
<feature type="domain" description="Glucose-methanol-choline oxidoreductase N-terminal" evidence="3">
    <location>
        <begin position="347"/>
        <end position="361"/>
    </location>
</feature>
<organism evidence="4 5">
    <name type="scientific">Dendryphion nanum</name>
    <dbReference type="NCBI Taxonomy" id="256645"/>
    <lineage>
        <taxon>Eukaryota</taxon>
        <taxon>Fungi</taxon>
        <taxon>Dikarya</taxon>
        <taxon>Ascomycota</taxon>
        <taxon>Pezizomycotina</taxon>
        <taxon>Dothideomycetes</taxon>
        <taxon>Pleosporomycetidae</taxon>
        <taxon>Pleosporales</taxon>
        <taxon>Torulaceae</taxon>
        <taxon>Dendryphion</taxon>
    </lineage>
</organism>
<dbReference type="InterPro" id="IPR036188">
    <property type="entry name" value="FAD/NAD-bd_sf"/>
</dbReference>
<feature type="signal peptide" evidence="2">
    <location>
        <begin position="1"/>
        <end position="20"/>
    </location>
</feature>
<dbReference type="Pfam" id="PF05199">
    <property type="entry name" value="GMC_oxred_C"/>
    <property type="match status" value="1"/>
</dbReference>
<dbReference type="InterPro" id="IPR007867">
    <property type="entry name" value="GMC_OxRtase_C"/>
</dbReference>
<dbReference type="Gene3D" id="3.50.50.60">
    <property type="entry name" value="FAD/NAD(P)-binding domain"/>
    <property type="match status" value="1"/>
</dbReference>
<dbReference type="PANTHER" id="PTHR11552">
    <property type="entry name" value="GLUCOSE-METHANOL-CHOLINE GMC OXIDOREDUCTASE"/>
    <property type="match status" value="1"/>
</dbReference>
<dbReference type="EMBL" id="JAGMWT010000022">
    <property type="protein sequence ID" value="KAH7112092.1"/>
    <property type="molecule type" value="Genomic_DNA"/>
</dbReference>
<dbReference type="PANTHER" id="PTHR11552:SF80">
    <property type="entry name" value="GMC OXIDOREDUCTASE"/>
    <property type="match status" value="1"/>
</dbReference>
<dbReference type="InterPro" id="IPR000172">
    <property type="entry name" value="GMC_OxRdtase_N"/>
</dbReference>
<accession>A0A9P9D455</accession>
<dbReference type="SUPFAM" id="SSF51905">
    <property type="entry name" value="FAD/NAD(P)-binding domain"/>
    <property type="match status" value="1"/>
</dbReference>
<comment type="similarity">
    <text evidence="1">Belongs to the GMC oxidoreductase family.</text>
</comment>
<protein>
    <recommendedName>
        <fullName evidence="3">Glucose-methanol-choline oxidoreductase N-terminal domain-containing protein</fullName>
    </recommendedName>
</protein>
<keyword evidence="2" id="KW-0732">Signal</keyword>
<evidence type="ECO:0000313" key="5">
    <source>
        <dbReference type="Proteomes" id="UP000700596"/>
    </source>
</evidence>
<gene>
    <name evidence="4" type="ORF">B0J11DRAFT_554216</name>
</gene>
<evidence type="ECO:0000256" key="2">
    <source>
        <dbReference type="SAM" id="SignalP"/>
    </source>
</evidence>
<comment type="caution">
    <text evidence="4">The sequence shown here is derived from an EMBL/GenBank/DDBJ whole genome shotgun (WGS) entry which is preliminary data.</text>
</comment>
<dbReference type="GO" id="GO:0050660">
    <property type="term" value="F:flavin adenine dinucleotide binding"/>
    <property type="evidence" value="ECO:0007669"/>
    <property type="project" value="InterPro"/>
</dbReference>
<feature type="chain" id="PRO_5040234689" description="Glucose-methanol-choline oxidoreductase N-terminal domain-containing protein" evidence="2">
    <location>
        <begin position="21"/>
        <end position="630"/>
    </location>
</feature>
<dbReference type="Gene3D" id="3.30.560.10">
    <property type="entry name" value="Glucose Oxidase, domain 3"/>
    <property type="match status" value="1"/>
</dbReference>
<evidence type="ECO:0000313" key="4">
    <source>
        <dbReference type="EMBL" id="KAH7112092.1"/>
    </source>
</evidence>
<dbReference type="PIRSF" id="PIRSF000137">
    <property type="entry name" value="Alcohol_oxidase"/>
    <property type="match status" value="1"/>
</dbReference>
<dbReference type="AlphaFoldDB" id="A0A9P9D455"/>